<keyword evidence="1" id="KW-1133">Transmembrane helix</keyword>
<sequence length="379" mass="42842">MNQTAHIVTLLNKYRQNDISAHELQELQQWAALHPTYRKLLEDFSPDRPIPSRPEWADYMASGRSMSFPDLLDRIASQKSKTLKRRIAWLSAAASIVVIGFCSLYFSNKYTASYNEPVAEVVPGSKKAILLADNGRKQEIADDRGLLVTDQGMFYSDGQAVAENILLETQHLNLVVPKGGEYQITLSDGTRVWLNSNSTLKFPPEFATNQRTVEISGEAFFEVARDAKRPFIVQSNYQEITVLGTAFNVKAYSDDELNTTTLVEGSVQVRDRTGNDRFKLQPGQAAIAGKENQLKIESGDVQQATSWKQGEFNFNRTPFEEVAKQIARWYDLEVEYRNKIPQEYFTGQLSRSVDFEIVAEFLKVSGVNLELVSNKLIIH</sequence>
<dbReference type="Gene3D" id="2.60.120.1440">
    <property type="match status" value="1"/>
</dbReference>
<dbReference type="PANTHER" id="PTHR30273:SF2">
    <property type="entry name" value="PROTEIN FECR"/>
    <property type="match status" value="1"/>
</dbReference>
<dbReference type="Gene3D" id="3.55.50.30">
    <property type="match status" value="1"/>
</dbReference>
<evidence type="ECO:0000259" key="3">
    <source>
        <dbReference type="Pfam" id="PF16344"/>
    </source>
</evidence>
<reference evidence="4 5" key="1">
    <citation type="submission" date="2016-10" db="EMBL/GenBank/DDBJ databases">
        <authorList>
            <person name="de Groot N.N."/>
        </authorList>
    </citation>
    <scope>NUCLEOTIDE SEQUENCE [LARGE SCALE GENOMIC DNA]</scope>
    <source>
        <strain evidence="4 5">RK1</strain>
    </source>
</reference>
<dbReference type="PIRSF" id="PIRSF018266">
    <property type="entry name" value="FecR"/>
    <property type="match status" value="1"/>
</dbReference>
<dbReference type="Proteomes" id="UP000198670">
    <property type="component" value="Unassembled WGS sequence"/>
</dbReference>
<protein>
    <submittedName>
        <fullName evidence="4">FecR family protein</fullName>
    </submittedName>
</protein>
<dbReference type="PANTHER" id="PTHR30273">
    <property type="entry name" value="PERIPLASMIC SIGNAL SENSOR AND SIGMA FACTOR ACTIVATOR FECR-RELATED"/>
    <property type="match status" value="1"/>
</dbReference>
<dbReference type="Pfam" id="PF04773">
    <property type="entry name" value="FecR"/>
    <property type="match status" value="1"/>
</dbReference>
<name>A0A1I3TQ38_9SPHI</name>
<keyword evidence="1" id="KW-0812">Transmembrane</keyword>
<dbReference type="Pfam" id="PF16344">
    <property type="entry name" value="FecR_C"/>
    <property type="match status" value="1"/>
</dbReference>
<dbReference type="STRING" id="1477437.SAMN05444682_11318"/>
<dbReference type="InterPro" id="IPR032508">
    <property type="entry name" value="FecR_C"/>
</dbReference>
<feature type="domain" description="Protein FecR C-terminal" evidence="3">
    <location>
        <begin position="311"/>
        <end position="370"/>
    </location>
</feature>
<gene>
    <name evidence="4" type="ORF">SAMN05444682_11318</name>
</gene>
<proteinExistence type="predicted"/>
<dbReference type="InterPro" id="IPR012373">
    <property type="entry name" value="Ferrdict_sens_TM"/>
</dbReference>
<dbReference type="FunFam" id="2.60.120.1440:FF:000001">
    <property type="entry name" value="Putative anti-sigma factor"/>
    <property type="match status" value="1"/>
</dbReference>
<dbReference type="GO" id="GO:0016989">
    <property type="term" value="F:sigma factor antagonist activity"/>
    <property type="evidence" value="ECO:0007669"/>
    <property type="project" value="TreeGrafter"/>
</dbReference>
<keyword evidence="1" id="KW-0472">Membrane</keyword>
<evidence type="ECO:0000259" key="2">
    <source>
        <dbReference type="Pfam" id="PF04773"/>
    </source>
</evidence>
<dbReference type="EMBL" id="FOQO01000013">
    <property type="protein sequence ID" value="SFJ72459.1"/>
    <property type="molecule type" value="Genomic_DNA"/>
</dbReference>
<keyword evidence="5" id="KW-1185">Reference proteome</keyword>
<evidence type="ECO:0000313" key="5">
    <source>
        <dbReference type="Proteomes" id="UP000198670"/>
    </source>
</evidence>
<evidence type="ECO:0000256" key="1">
    <source>
        <dbReference type="SAM" id="Phobius"/>
    </source>
</evidence>
<dbReference type="OrthoDB" id="1099963at2"/>
<dbReference type="InterPro" id="IPR006860">
    <property type="entry name" value="FecR"/>
</dbReference>
<feature type="domain" description="FecR protein" evidence="2">
    <location>
        <begin position="175"/>
        <end position="268"/>
    </location>
</feature>
<dbReference type="AlphaFoldDB" id="A0A1I3TQ38"/>
<organism evidence="4 5">
    <name type="scientific">Parapedobacter indicus</name>
    <dbReference type="NCBI Taxonomy" id="1477437"/>
    <lineage>
        <taxon>Bacteria</taxon>
        <taxon>Pseudomonadati</taxon>
        <taxon>Bacteroidota</taxon>
        <taxon>Sphingobacteriia</taxon>
        <taxon>Sphingobacteriales</taxon>
        <taxon>Sphingobacteriaceae</taxon>
        <taxon>Parapedobacter</taxon>
    </lineage>
</organism>
<accession>A0A1I3TQ38</accession>
<feature type="transmembrane region" description="Helical" evidence="1">
    <location>
        <begin position="87"/>
        <end position="106"/>
    </location>
</feature>
<dbReference type="RefSeq" id="WP_090631043.1">
    <property type="nucleotide sequence ID" value="NZ_FOQO01000013.1"/>
</dbReference>
<evidence type="ECO:0000313" key="4">
    <source>
        <dbReference type="EMBL" id="SFJ72459.1"/>
    </source>
</evidence>